<dbReference type="AlphaFoldDB" id="A0A1Y2F6D8"/>
<feature type="chain" id="PRO_5012982866" evidence="1">
    <location>
        <begin position="30"/>
        <end position="339"/>
    </location>
</feature>
<gene>
    <name evidence="2" type="ORF">BCR37DRAFT_91740</name>
</gene>
<dbReference type="Proteomes" id="UP000193685">
    <property type="component" value="Unassembled WGS sequence"/>
</dbReference>
<dbReference type="EMBL" id="MCFI01000015">
    <property type="protein sequence ID" value="ORY79443.1"/>
    <property type="molecule type" value="Genomic_DNA"/>
</dbReference>
<accession>A0A1Y2F6D8</accession>
<keyword evidence="1" id="KW-0732">Signal</keyword>
<organism evidence="2 3">
    <name type="scientific">Protomyces lactucae-debilis</name>
    <dbReference type="NCBI Taxonomy" id="2754530"/>
    <lineage>
        <taxon>Eukaryota</taxon>
        <taxon>Fungi</taxon>
        <taxon>Dikarya</taxon>
        <taxon>Ascomycota</taxon>
        <taxon>Taphrinomycotina</taxon>
        <taxon>Taphrinomycetes</taxon>
        <taxon>Taphrinales</taxon>
        <taxon>Protomycetaceae</taxon>
        <taxon>Protomyces</taxon>
    </lineage>
</organism>
<proteinExistence type="predicted"/>
<sequence>MGPRTIRHLAPSLLLLLLHILLLQQGSWAKEPDCRRSAVRAKASVWFFRKRRPTCGQCWPFGTSRETREFKEFEAISCQDVCDERIADFMYEISKFRLDPCMRLMNSNNLSEWDILFRDPNGEQFGTAQNGVKHCICAVTMMVQRLVLQLPDTDPCQPPLAPDLCDGSSAEDRMVKAKLEIIAEPWYPELSTKDSYPEAQDMIWTFDNLNTDRSQIYCNAEWQDFQYPGDTRGQGGSEGQRDSNSNCTIKFGYRENPLWGKVGLSCTPGVWGGIQKRLLQLYEKDPDGQAYRNDMINLRYQFAKELSIRHETRDSSLRQLLMTAVAPHELFTEGYREFR</sequence>
<dbReference type="GeneID" id="63789129"/>
<keyword evidence="3" id="KW-1185">Reference proteome</keyword>
<name>A0A1Y2F6D8_PROLT</name>
<evidence type="ECO:0000256" key="1">
    <source>
        <dbReference type="SAM" id="SignalP"/>
    </source>
</evidence>
<evidence type="ECO:0000313" key="2">
    <source>
        <dbReference type="EMBL" id="ORY79443.1"/>
    </source>
</evidence>
<dbReference type="RefSeq" id="XP_040723814.1">
    <property type="nucleotide sequence ID" value="XM_040872530.1"/>
</dbReference>
<protein>
    <submittedName>
        <fullName evidence="2">Uncharacterized protein</fullName>
    </submittedName>
</protein>
<comment type="caution">
    <text evidence="2">The sequence shown here is derived from an EMBL/GenBank/DDBJ whole genome shotgun (WGS) entry which is preliminary data.</text>
</comment>
<feature type="signal peptide" evidence="1">
    <location>
        <begin position="1"/>
        <end position="29"/>
    </location>
</feature>
<reference evidence="2 3" key="1">
    <citation type="submission" date="2016-07" db="EMBL/GenBank/DDBJ databases">
        <title>Pervasive Adenine N6-methylation of Active Genes in Fungi.</title>
        <authorList>
            <consortium name="DOE Joint Genome Institute"/>
            <person name="Mondo S.J."/>
            <person name="Dannebaum R.O."/>
            <person name="Kuo R.C."/>
            <person name="Labutti K."/>
            <person name="Haridas S."/>
            <person name="Kuo A."/>
            <person name="Salamov A."/>
            <person name="Ahrendt S.R."/>
            <person name="Lipzen A."/>
            <person name="Sullivan W."/>
            <person name="Andreopoulos W.B."/>
            <person name="Clum A."/>
            <person name="Lindquist E."/>
            <person name="Daum C."/>
            <person name="Ramamoorthy G.K."/>
            <person name="Gryganskyi A."/>
            <person name="Culley D."/>
            <person name="Magnuson J.K."/>
            <person name="James T.Y."/>
            <person name="O'Malley M.A."/>
            <person name="Stajich J.E."/>
            <person name="Spatafora J.W."/>
            <person name="Visel A."/>
            <person name="Grigoriev I.V."/>
        </authorList>
    </citation>
    <scope>NUCLEOTIDE SEQUENCE [LARGE SCALE GENOMIC DNA]</scope>
    <source>
        <strain evidence="2 3">12-1054</strain>
    </source>
</reference>
<evidence type="ECO:0000313" key="3">
    <source>
        <dbReference type="Proteomes" id="UP000193685"/>
    </source>
</evidence>